<feature type="domain" description="BZIP" evidence="11">
    <location>
        <begin position="42"/>
        <end position="92"/>
    </location>
</feature>
<dbReference type="KEGG" id="xla:108711708"/>
<protein>
    <recommendedName>
        <fullName evidence="2">Nuclear factor interleukin-3-regulated protein</fullName>
    </recommendedName>
</protein>
<evidence type="ECO:0000256" key="3">
    <source>
        <dbReference type="ARBA" id="ARBA00023015"/>
    </source>
</evidence>
<dbReference type="GeneID" id="108711708"/>
<accession>A0A1L8H2Y8</accession>
<dbReference type="InterPro" id="IPR047106">
    <property type="entry name" value="NFIL3-like_bZIP"/>
</dbReference>
<dbReference type="PANTHER" id="PTHR15284:SF4">
    <property type="entry name" value="E4 BINDING PROTEIN 4-2"/>
    <property type="match status" value="1"/>
</dbReference>
<evidence type="ECO:0000256" key="10">
    <source>
        <dbReference type="SAM" id="MobiDB-lite"/>
    </source>
</evidence>
<feature type="region of interest" description="Disordered" evidence="10">
    <location>
        <begin position="1"/>
        <end position="34"/>
    </location>
</feature>
<dbReference type="InterPro" id="IPR004827">
    <property type="entry name" value="bZIP"/>
</dbReference>
<dbReference type="InterPro" id="IPR047229">
    <property type="entry name" value="NFIL3-like"/>
</dbReference>
<keyword evidence="3" id="KW-0805">Transcription regulation</keyword>
<comment type="similarity">
    <text evidence="1">Belongs to the bZIP family. NFIL3 subfamily.</text>
</comment>
<dbReference type="OrthoDB" id="6151507at2759"/>
<organism evidence="12 13">
    <name type="scientific">Xenopus laevis</name>
    <name type="common">African clawed frog</name>
    <dbReference type="NCBI Taxonomy" id="8355"/>
    <lineage>
        <taxon>Eukaryota</taxon>
        <taxon>Metazoa</taxon>
        <taxon>Chordata</taxon>
        <taxon>Craniata</taxon>
        <taxon>Vertebrata</taxon>
        <taxon>Euteleostomi</taxon>
        <taxon>Amphibia</taxon>
        <taxon>Batrachia</taxon>
        <taxon>Anura</taxon>
        <taxon>Pipoidea</taxon>
        <taxon>Pipidae</taxon>
        <taxon>Xenopodinae</taxon>
        <taxon>Xenopus</taxon>
        <taxon>Xenopus</taxon>
    </lineage>
</organism>
<dbReference type="OMA" id="ANAMAHF"/>
<evidence type="ECO:0000313" key="13">
    <source>
        <dbReference type="RefSeq" id="XP_018109176.1"/>
    </source>
</evidence>
<dbReference type="Proteomes" id="UP000186698">
    <property type="component" value="Chromosome 3L"/>
</dbReference>
<dbReference type="Xenbase" id="XB-GENE-29071397">
    <property type="gene designation" value="nfil3l.L"/>
</dbReference>
<dbReference type="GO" id="GO:0006355">
    <property type="term" value="P:regulation of DNA-templated transcription"/>
    <property type="evidence" value="ECO:0000318"/>
    <property type="project" value="GO_Central"/>
</dbReference>
<dbReference type="CTD" id="108711708"/>
<dbReference type="PaxDb" id="8355-A0A1L8H2Y8"/>
<dbReference type="GO" id="GO:0007623">
    <property type="term" value="P:circadian rhythm"/>
    <property type="evidence" value="ECO:0000318"/>
    <property type="project" value="GO_Central"/>
</dbReference>
<keyword evidence="6" id="KW-0804">Transcription</keyword>
<evidence type="ECO:0000256" key="4">
    <source>
        <dbReference type="ARBA" id="ARBA00023108"/>
    </source>
</evidence>
<comment type="function">
    <text evidence="8">May act as a transcriptional regulator of a number of proteins of the circadian clock.</text>
</comment>
<dbReference type="SUPFAM" id="SSF57959">
    <property type="entry name" value="Leucine zipper domain"/>
    <property type="match status" value="1"/>
</dbReference>
<evidence type="ECO:0000256" key="8">
    <source>
        <dbReference type="ARBA" id="ARBA00053991"/>
    </source>
</evidence>
<dbReference type="GO" id="GO:0005634">
    <property type="term" value="C:nucleus"/>
    <property type="evidence" value="ECO:0000318"/>
    <property type="project" value="GO_Central"/>
</dbReference>
<name>A0A1L8H2Y8_XENLA</name>
<dbReference type="STRING" id="8355.A0A1L8H2Y8"/>
<proteinExistence type="inferred from homology"/>
<evidence type="ECO:0000256" key="7">
    <source>
        <dbReference type="ARBA" id="ARBA00023242"/>
    </source>
</evidence>
<dbReference type="PROSITE" id="PS00036">
    <property type="entry name" value="BZIP_BASIC"/>
    <property type="match status" value="1"/>
</dbReference>
<evidence type="ECO:0000259" key="11">
    <source>
        <dbReference type="PROSITE" id="PS50217"/>
    </source>
</evidence>
<gene>
    <name evidence="14" type="primary">nfil3l.L</name>
    <name evidence="13" type="synonym">LOC108711708</name>
</gene>
<evidence type="ECO:0000313" key="14">
    <source>
        <dbReference type="Xenbase" id="XB-GENE-29071397"/>
    </source>
</evidence>
<dbReference type="AlphaFoldDB" id="A0A1L8H2Y8"/>
<feature type="region of interest" description="Disordered" evidence="10">
    <location>
        <begin position="145"/>
        <end position="183"/>
    </location>
</feature>
<dbReference type="RefSeq" id="XP_018109176.1">
    <property type="nucleotide sequence ID" value="XM_018253687.2"/>
</dbReference>
<sequence>MMESPLLAYPQSDEEQRERTRLCSSSSGGRRKRAFISDEKKDASYWEKRRKNNEAAKKSREKRRFQDIVLEGKVQALDEENGRLRSELLQLKLRFGLISATSFLETGQGLGGRASLDNGALPCDGGNGAYSSSYLGMNSDFSEAESGGGAAMGGYSPRGSISDLSDHSSRGSPGPSTYGDERSTDTEFALLCPSENPSAAILAAQRGGVILYRVGGLHVDPHRRQKQDSELPSFAMLTSNDDKYSPPQIRPSIFAHTDSSHMRHLLKAGDGITEGLDSPKSFASEYQSEESGSEEGVIGYCPPECPTLHDLSPGVKLPHKLRLKCRPHGQEA</sequence>
<evidence type="ECO:0000256" key="5">
    <source>
        <dbReference type="ARBA" id="ARBA00023125"/>
    </source>
</evidence>
<evidence type="ECO:0000256" key="9">
    <source>
        <dbReference type="ARBA" id="ARBA00061957"/>
    </source>
</evidence>
<dbReference type="Gene3D" id="1.20.5.170">
    <property type="match status" value="1"/>
</dbReference>
<dbReference type="Pfam" id="PF07716">
    <property type="entry name" value="bZIP_2"/>
    <property type="match status" value="1"/>
</dbReference>
<comment type="subunit">
    <text evidence="9">Homodimer. Binds DNA as a dimer.</text>
</comment>
<reference evidence="13" key="1">
    <citation type="submission" date="2025-08" db="UniProtKB">
        <authorList>
            <consortium name="RefSeq"/>
        </authorList>
    </citation>
    <scope>IDENTIFICATION</scope>
    <source>
        <strain evidence="13">J_2021</strain>
        <tissue evidence="13">Erythrocytes</tissue>
    </source>
</reference>
<dbReference type="PANTHER" id="PTHR15284">
    <property type="entry name" value="NUCLEAR FACTOR INTERLEUKIN-3-REGULATED PROTEIN"/>
    <property type="match status" value="1"/>
</dbReference>
<dbReference type="CDD" id="cd14694">
    <property type="entry name" value="bZIP_NFIL3"/>
    <property type="match status" value="1"/>
</dbReference>
<dbReference type="PROSITE" id="PS50217">
    <property type="entry name" value="BZIP"/>
    <property type="match status" value="1"/>
</dbReference>
<evidence type="ECO:0000256" key="2">
    <source>
        <dbReference type="ARBA" id="ARBA00018259"/>
    </source>
</evidence>
<dbReference type="GO" id="GO:0003677">
    <property type="term" value="F:DNA binding"/>
    <property type="evidence" value="ECO:0007669"/>
    <property type="project" value="UniProtKB-KW"/>
</dbReference>
<keyword evidence="5" id="KW-0238">DNA-binding</keyword>
<dbReference type="GO" id="GO:0003700">
    <property type="term" value="F:DNA-binding transcription factor activity"/>
    <property type="evidence" value="ECO:0007669"/>
    <property type="project" value="InterPro"/>
</dbReference>
<dbReference type="Bgee" id="108711708">
    <property type="expression patterns" value="Expressed in camera-type eye and 9 other cell types or tissues"/>
</dbReference>
<dbReference type="FunFam" id="1.20.5.170:FF:000025">
    <property type="entry name" value="nuclear factor interleukin-3-regulated protein-like"/>
    <property type="match status" value="1"/>
</dbReference>
<keyword evidence="12" id="KW-1185">Reference proteome</keyword>
<keyword evidence="7" id="KW-0539">Nucleus</keyword>
<evidence type="ECO:0000313" key="12">
    <source>
        <dbReference type="Proteomes" id="UP000186698"/>
    </source>
</evidence>
<dbReference type="InterPro" id="IPR046347">
    <property type="entry name" value="bZIP_sf"/>
</dbReference>
<evidence type="ECO:0000256" key="1">
    <source>
        <dbReference type="ARBA" id="ARBA00006079"/>
    </source>
</evidence>
<dbReference type="AGR" id="Xenbase:XB-GENE-29071397"/>
<dbReference type="SMART" id="SM00338">
    <property type="entry name" value="BRLZ"/>
    <property type="match status" value="1"/>
</dbReference>
<keyword evidence="4" id="KW-0090">Biological rhythms</keyword>
<evidence type="ECO:0000256" key="6">
    <source>
        <dbReference type="ARBA" id="ARBA00023163"/>
    </source>
</evidence>